<evidence type="ECO:0000256" key="3">
    <source>
        <dbReference type="ARBA" id="ARBA00022692"/>
    </source>
</evidence>
<keyword evidence="2 7" id="KW-0808">Transferase</keyword>
<evidence type="ECO:0000256" key="6">
    <source>
        <dbReference type="ARBA" id="ARBA00023315"/>
    </source>
</evidence>
<feature type="transmembrane region" description="Helical" evidence="7">
    <location>
        <begin position="200"/>
        <end position="220"/>
    </location>
</feature>
<evidence type="ECO:0000256" key="2">
    <source>
        <dbReference type="ARBA" id="ARBA00022679"/>
    </source>
</evidence>
<keyword evidence="5 7" id="KW-0472">Membrane</keyword>
<comment type="subcellular location">
    <subcellularLocation>
        <location evidence="1">Membrane</location>
        <topology evidence="1">Multi-pass membrane protein</topology>
    </subcellularLocation>
</comment>
<dbReference type="PANTHER" id="PTHR22883:SF147">
    <property type="entry name" value="PALMITOYLTRANSFERASE"/>
    <property type="match status" value="1"/>
</dbReference>
<dbReference type="InterPro" id="IPR039859">
    <property type="entry name" value="PFA4/ZDH16/20/ERF2-like"/>
</dbReference>
<feature type="transmembrane region" description="Helical" evidence="7">
    <location>
        <begin position="105"/>
        <end position="126"/>
    </location>
</feature>
<feature type="transmembrane region" description="Helical" evidence="7">
    <location>
        <begin position="77"/>
        <end position="98"/>
    </location>
</feature>
<keyword evidence="6 7" id="KW-0012">Acyltransferase</keyword>
<dbReference type="Pfam" id="PF01529">
    <property type="entry name" value="DHHC"/>
    <property type="match status" value="1"/>
</dbReference>
<dbReference type="EC" id="2.3.1.225" evidence="7"/>
<dbReference type="EMBL" id="JAPFFF010000004">
    <property type="protein sequence ID" value="KAK8892040.1"/>
    <property type="molecule type" value="Genomic_DNA"/>
</dbReference>
<name>A0ABR2KPX9_9EUKA</name>
<feature type="domain" description="Palmitoyltransferase DHHC" evidence="8">
    <location>
        <begin position="155"/>
        <end position="276"/>
    </location>
</feature>
<keyword evidence="3 7" id="KW-0812">Transmembrane</keyword>
<feature type="transmembrane region" description="Helical" evidence="7">
    <location>
        <begin position="232"/>
        <end position="258"/>
    </location>
</feature>
<organism evidence="9 10">
    <name type="scientific">Tritrichomonas musculus</name>
    <dbReference type="NCBI Taxonomy" id="1915356"/>
    <lineage>
        <taxon>Eukaryota</taxon>
        <taxon>Metamonada</taxon>
        <taxon>Parabasalia</taxon>
        <taxon>Tritrichomonadida</taxon>
        <taxon>Tritrichomonadidae</taxon>
        <taxon>Tritrichomonas</taxon>
    </lineage>
</organism>
<evidence type="ECO:0000256" key="1">
    <source>
        <dbReference type="ARBA" id="ARBA00004141"/>
    </source>
</evidence>
<dbReference type="InterPro" id="IPR001594">
    <property type="entry name" value="Palmitoyltrfase_DHHC"/>
</dbReference>
<proteinExistence type="inferred from homology"/>
<keyword evidence="4 7" id="KW-1133">Transmembrane helix</keyword>
<protein>
    <recommendedName>
        <fullName evidence="7">Palmitoyltransferase</fullName>
        <ecNumber evidence="7">2.3.1.225</ecNumber>
    </recommendedName>
</protein>
<gene>
    <name evidence="9" type="ORF">M9Y10_029262</name>
</gene>
<accession>A0ABR2KPX9</accession>
<evidence type="ECO:0000256" key="4">
    <source>
        <dbReference type="ARBA" id="ARBA00022989"/>
    </source>
</evidence>
<evidence type="ECO:0000313" key="9">
    <source>
        <dbReference type="EMBL" id="KAK8892040.1"/>
    </source>
</evidence>
<keyword evidence="10" id="KW-1185">Reference proteome</keyword>
<dbReference type="PROSITE" id="PS50216">
    <property type="entry name" value="DHHC"/>
    <property type="match status" value="1"/>
</dbReference>
<evidence type="ECO:0000313" key="10">
    <source>
        <dbReference type="Proteomes" id="UP001470230"/>
    </source>
</evidence>
<dbReference type="PANTHER" id="PTHR22883">
    <property type="entry name" value="ZINC FINGER DHHC DOMAIN CONTAINING PROTEIN"/>
    <property type="match status" value="1"/>
</dbReference>
<evidence type="ECO:0000259" key="8">
    <source>
        <dbReference type="Pfam" id="PF01529"/>
    </source>
</evidence>
<reference evidence="9 10" key="1">
    <citation type="submission" date="2024-04" db="EMBL/GenBank/DDBJ databases">
        <title>Tritrichomonas musculus Genome.</title>
        <authorList>
            <person name="Alves-Ferreira E."/>
            <person name="Grigg M."/>
            <person name="Lorenzi H."/>
            <person name="Galac M."/>
        </authorList>
    </citation>
    <scope>NUCLEOTIDE SEQUENCE [LARGE SCALE GENOMIC DNA]</scope>
    <source>
        <strain evidence="9 10">EAF2021</strain>
    </source>
</reference>
<comment type="domain">
    <text evidence="7">The DHHC domain is required for palmitoyltransferase activity.</text>
</comment>
<evidence type="ECO:0000256" key="5">
    <source>
        <dbReference type="ARBA" id="ARBA00023136"/>
    </source>
</evidence>
<sequence length="327" mass="38818">MEENLQINNKEEEEDNEVNVTIDQPEEPEYAPFIDITEFPGYSKYEEKHICCCSFVYFPELKTYFIGQWEIIPWLPLFVYLLAISAFVVITVIGLTVFNRIEIIIILVILFILLFMFLFNFSLVIFEGPGYYPFSLVHDNGNPPSVWAGIQTTIEQYSWVQLQSRPPRSAFFRTAHRYVIRPDHFCGWTSTWVGKRNFKFFILFNFYGMIYLLLFTIYIIRALITFLYPFKLCASFVFSIIYTVLGALFTFMTGNFFFESFIHSLRNETNWEIWNNIDNSKFRKNSWKENLQDVFGDVNMFLWFCPISPWHNKSNAEISADYPTYDD</sequence>
<evidence type="ECO:0000256" key="7">
    <source>
        <dbReference type="RuleBase" id="RU079119"/>
    </source>
</evidence>
<comment type="caution">
    <text evidence="9">The sequence shown here is derived from an EMBL/GenBank/DDBJ whole genome shotgun (WGS) entry which is preliminary data.</text>
</comment>
<dbReference type="Proteomes" id="UP001470230">
    <property type="component" value="Unassembled WGS sequence"/>
</dbReference>
<comment type="catalytic activity">
    <reaction evidence="7">
        <text>L-cysteinyl-[protein] + hexadecanoyl-CoA = S-hexadecanoyl-L-cysteinyl-[protein] + CoA</text>
        <dbReference type="Rhea" id="RHEA:36683"/>
        <dbReference type="Rhea" id="RHEA-COMP:10131"/>
        <dbReference type="Rhea" id="RHEA-COMP:11032"/>
        <dbReference type="ChEBI" id="CHEBI:29950"/>
        <dbReference type="ChEBI" id="CHEBI:57287"/>
        <dbReference type="ChEBI" id="CHEBI:57379"/>
        <dbReference type="ChEBI" id="CHEBI:74151"/>
        <dbReference type="EC" id="2.3.1.225"/>
    </reaction>
</comment>
<comment type="similarity">
    <text evidence="7">Belongs to the DHHC palmitoyltransferase family.</text>
</comment>